<dbReference type="EMBL" id="KU659593">
    <property type="protein sequence ID" value="ANW12255.1"/>
    <property type="molecule type" value="Genomic_DNA"/>
</dbReference>
<evidence type="ECO:0000313" key="2">
    <source>
        <dbReference type="EMBL" id="ANW12255.1"/>
    </source>
</evidence>
<proteinExistence type="predicted"/>
<sequence>MLAKTWSVLILLIAILSLLVFLVTLLFLNPYRNAAEKLIHDHAYTLQFGAYIDIYDLTTNATVERLFVIRPENVVLYNLNGALFHYLNTSNLMCPHEFSLARFTRAEIDTINDDNLYTVVCTNVSALTVLEHFVTLKNNIVSHRIILDPDTINYSVLDIINLLIYGGFVHIK</sequence>
<keyword evidence="1" id="KW-0812">Transmembrane</keyword>
<keyword evidence="1" id="KW-0472">Membrane</keyword>
<dbReference type="Pfam" id="PF04798">
    <property type="entry name" value="Baculo_19"/>
    <property type="match status" value="1"/>
</dbReference>
<accession>A0A1B1V5I5</accession>
<feature type="transmembrane region" description="Helical" evidence="1">
    <location>
        <begin position="6"/>
        <end position="28"/>
    </location>
</feature>
<keyword evidence="1" id="KW-1133">Transmembrane helix</keyword>
<name>A0A1B1V5I5_9ABAC</name>
<reference evidence="2" key="1">
    <citation type="submission" date="2016-01" db="EMBL/GenBank/DDBJ databases">
        <authorList>
            <person name="Oliw E.H."/>
        </authorList>
    </citation>
    <scope>NUCLEOTIDE SEQUENCE</scope>
    <source>
        <strain evidence="2">164</strain>
    </source>
</reference>
<protein>
    <submittedName>
        <fullName evidence="2">Pif-4</fullName>
    </submittedName>
</protein>
<evidence type="ECO:0000256" key="1">
    <source>
        <dbReference type="SAM" id="Phobius"/>
    </source>
</evidence>
<gene>
    <name evidence="2" type="primary">masp1.22</name>
</gene>
<dbReference type="InterPro" id="IPR006883">
    <property type="entry name" value="AcMNPV_PIF-4"/>
</dbReference>
<organism evidence="2">
    <name type="scientific">Malacosoma sp. alphabaculovirus</name>
    <dbReference type="NCBI Taxonomy" id="1881632"/>
    <lineage>
        <taxon>Viruses</taxon>
        <taxon>Viruses incertae sedis</taxon>
        <taxon>Naldaviricetes</taxon>
        <taxon>Lefavirales</taxon>
        <taxon>Baculoviridae</taxon>
        <taxon>Alphabaculovirus</taxon>
    </lineage>
</organism>